<reference evidence="1 2" key="1">
    <citation type="submission" date="2018-04" db="EMBL/GenBank/DDBJ databases">
        <title>Chitinophaga fuyangensis sp. nov., isolated from soil in a chemical factory.</title>
        <authorList>
            <person name="Chen K."/>
        </authorList>
    </citation>
    <scope>NUCLEOTIDE SEQUENCE [LARGE SCALE GENOMIC DNA]</scope>
    <source>
        <strain evidence="1 2">LY-1</strain>
    </source>
</reference>
<accession>A0A2T7BMX5</accession>
<dbReference type="OrthoDB" id="571920at2"/>
<sequence length="126" mass="13751">MEAPRSLCPSAPLYQGSRLLGIANEAGEVDILAQPLELNEGFVAAAQVGSPVGQRFRFVNKCVKSACQQWDGASQSCSVIKTVLDKIESTFWKEELVACGIRSSCRWYGQEGANACKVCPLVKYQY</sequence>
<evidence type="ECO:0000313" key="2">
    <source>
        <dbReference type="Proteomes" id="UP000244450"/>
    </source>
</evidence>
<name>A0A2T7BMX5_9BACT</name>
<comment type="caution">
    <text evidence="1">The sequence shown here is derived from an EMBL/GenBank/DDBJ whole genome shotgun (WGS) entry which is preliminary data.</text>
</comment>
<protein>
    <recommendedName>
        <fullName evidence="3">Nitrogen fixation protein</fullName>
    </recommendedName>
</protein>
<evidence type="ECO:0008006" key="3">
    <source>
        <dbReference type="Google" id="ProtNLM"/>
    </source>
</evidence>
<evidence type="ECO:0000313" key="1">
    <source>
        <dbReference type="EMBL" id="PUZ28990.1"/>
    </source>
</evidence>
<dbReference type="EMBL" id="QCYK01000001">
    <property type="protein sequence ID" value="PUZ28990.1"/>
    <property type="molecule type" value="Genomic_DNA"/>
</dbReference>
<organism evidence="1 2">
    <name type="scientific">Chitinophaga parva</name>
    <dbReference type="NCBI Taxonomy" id="2169414"/>
    <lineage>
        <taxon>Bacteria</taxon>
        <taxon>Pseudomonadati</taxon>
        <taxon>Bacteroidota</taxon>
        <taxon>Chitinophagia</taxon>
        <taxon>Chitinophagales</taxon>
        <taxon>Chitinophagaceae</taxon>
        <taxon>Chitinophaga</taxon>
    </lineage>
</organism>
<gene>
    <name evidence="1" type="ORF">DCC81_05840</name>
</gene>
<dbReference type="RefSeq" id="WP_108685629.1">
    <property type="nucleotide sequence ID" value="NZ_QCYK01000001.1"/>
</dbReference>
<dbReference type="AlphaFoldDB" id="A0A2T7BMX5"/>
<proteinExistence type="predicted"/>
<dbReference type="Proteomes" id="UP000244450">
    <property type="component" value="Unassembled WGS sequence"/>
</dbReference>
<keyword evidence="2" id="KW-1185">Reference proteome</keyword>